<dbReference type="EMBL" id="FRFG01000011">
    <property type="protein sequence ID" value="SHO55113.1"/>
    <property type="molecule type" value="Genomic_DNA"/>
</dbReference>
<evidence type="ECO:0000313" key="2">
    <source>
        <dbReference type="Proteomes" id="UP000184600"/>
    </source>
</evidence>
<dbReference type="AlphaFoldDB" id="A0A1M7YR53"/>
<proteinExistence type="predicted"/>
<sequence>MNTSFALLARFESPIVELKHICDEFFGITPGTAEQQAKACDLPVPTFKLRESKRCPTMVMISDLADYIDSQYKQAREEWESVNV</sequence>
<dbReference type="STRING" id="1117707.VQ7734_00832"/>
<dbReference type="RefSeq" id="WP_073580011.1">
    <property type="nucleotide sequence ID" value="NZ_AP024897.1"/>
</dbReference>
<organism evidence="1 2">
    <name type="scientific">Vibrio quintilis</name>
    <dbReference type="NCBI Taxonomy" id="1117707"/>
    <lineage>
        <taxon>Bacteria</taxon>
        <taxon>Pseudomonadati</taxon>
        <taxon>Pseudomonadota</taxon>
        <taxon>Gammaproteobacteria</taxon>
        <taxon>Vibrionales</taxon>
        <taxon>Vibrionaceae</taxon>
        <taxon>Vibrio</taxon>
    </lineage>
</organism>
<dbReference type="InterPro" id="IPR020518">
    <property type="entry name" value="Tscrpt_reg_PrtN"/>
</dbReference>
<reference evidence="2" key="1">
    <citation type="submission" date="2016-12" db="EMBL/GenBank/DDBJ databases">
        <authorList>
            <person name="Rodrigo-Torres L."/>
            <person name="Arahal R.D."/>
            <person name="Lucena T."/>
        </authorList>
    </citation>
    <scope>NUCLEOTIDE SEQUENCE [LARGE SCALE GENOMIC DNA]</scope>
</reference>
<gene>
    <name evidence="1" type="ORF">VQ7734_00832</name>
</gene>
<evidence type="ECO:0000313" key="1">
    <source>
        <dbReference type="EMBL" id="SHO55113.1"/>
    </source>
</evidence>
<keyword evidence="2" id="KW-1185">Reference proteome</keyword>
<dbReference type="OrthoDB" id="982642at2"/>
<name>A0A1M7YR53_9VIBR</name>
<dbReference type="Pfam" id="PF11112">
    <property type="entry name" value="PyocinActivator"/>
    <property type="match status" value="1"/>
</dbReference>
<protein>
    <submittedName>
        <fullName evidence="1">Pyocin activator protein PrtN</fullName>
    </submittedName>
</protein>
<accession>A0A1M7YR53</accession>
<dbReference type="Proteomes" id="UP000184600">
    <property type="component" value="Unassembled WGS sequence"/>
</dbReference>
<dbReference type="GO" id="GO:0006355">
    <property type="term" value="P:regulation of DNA-templated transcription"/>
    <property type="evidence" value="ECO:0007669"/>
    <property type="project" value="InterPro"/>
</dbReference>